<dbReference type="Proteomes" id="UP000799754">
    <property type="component" value="Unassembled WGS sequence"/>
</dbReference>
<sequence>MSHLLEFSPTRPLPHNINSPPYVVFGIYGLDITSSLPPHIPLNLALHFAPALGKWTLPVPDPTYLPRSVARQCLRTPYIGIDIFASIEAVGLGWIIMRMLHLGGRKVGRDMFGVHPDLATSLAIHNAWLALELPIEGLRGLHMHIHAQLMLSSPPVSLWDMRMLWDTFPHTSEIVRAMGLNFIEGYVNVEYKVNESLEIVEWFQSTPELYAFFKSLQDAVPEAKEKKVETVTVPAAEENEKAFGTGYKTVGRKAGKAIKAALAKEAAGQVGIMERAATWKVSPQERQEREASDFEAMRMRLRRTRSDDSLRSVDTAIWDPQTPEQEIEEEDVLVSDDLNDPSNYSGGFFSVALARTLESIRIRREARNPKSKASAQPPTEGLASANLMRHSVENQPVFQIRAATTPQILQLLNDWEGMRSVHRRPGEANPSPEGEVEHTGARS</sequence>
<evidence type="ECO:0000313" key="1">
    <source>
        <dbReference type="EMBL" id="KAF2633431.1"/>
    </source>
</evidence>
<proteinExistence type="predicted"/>
<gene>
    <name evidence="1" type="ORF">BU25DRAFT_405325</name>
</gene>
<keyword evidence="2" id="KW-1185">Reference proteome</keyword>
<reference evidence="1" key="1">
    <citation type="journal article" date="2020" name="Stud. Mycol.">
        <title>101 Dothideomycetes genomes: a test case for predicting lifestyles and emergence of pathogens.</title>
        <authorList>
            <person name="Haridas S."/>
            <person name="Albert R."/>
            <person name="Binder M."/>
            <person name="Bloem J."/>
            <person name="Labutti K."/>
            <person name="Salamov A."/>
            <person name="Andreopoulos B."/>
            <person name="Baker S."/>
            <person name="Barry K."/>
            <person name="Bills G."/>
            <person name="Bluhm B."/>
            <person name="Cannon C."/>
            <person name="Castanera R."/>
            <person name="Culley D."/>
            <person name="Daum C."/>
            <person name="Ezra D."/>
            <person name="Gonzalez J."/>
            <person name="Henrissat B."/>
            <person name="Kuo A."/>
            <person name="Liang C."/>
            <person name="Lipzen A."/>
            <person name="Lutzoni F."/>
            <person name="Magnuson J."/>
            <person name="Mondo S."/>
            <person name="Nolan M."/>
            <person name="Ohm R."/>
            <person name="Pangilinan J."/>
            <person name="Park H.-J."/>
            <person name="Ramirez L."/>
            <person name="Alfaro M."/>
            <person name="Sun H."/>
            <person name="Tritt A."/>
            <person name="Yoshinaga Y."/>
            <person name="Zwiers L.-H."/>
            <person name="Turgeon B."/>
            <person name="Goodwin S."/>
            <person name="Spatafora J."/>
            <person name="Crous P."/>
            <person name="Grigoriev I."/>
        </authorList>
    </citation>
    <scope>NUCLEOTIDE SEQUENCE</scope>
    <source>
        <strain evidence="1">CBS 525.71</strain>
    </source>
</reference>
<comment type="caution">
    <text evidence="1">The sequence shown here is derived from an EMBL/GenBank/DDBJ whole genome shotgun (WGS) entry which is preliminary data.</text>
</comment>
<organism evidence="1 2">
    <name type="scientific">Macroventuria anomochaeta</name>
    <dbReference type="NCBI Taxonomy" id="301207"/>
    <lineage>
        <taxon>Eukaryota</taxon>
        <taxon>Fungi</taxon>
        <taxon>Dikarya</taxon>
        <taxon>Ascomycota</taxon>
        <taxon>Pezizomycotina</taxon>
        <taxon>Dothideomycetes</taxon>
        <taxon>Pleosporomycetidae</taxon>
        <taxon>Pleosporales</taxon>
        <taxon>Pleosporineae</taxon>
        <taxon>Didymellaceae</taxon>
        <taxon>Macroventuria</taxon>
    </lineage>
</organism>
<protein>
    <submittedName>
        <fullName evidence="1">Uncharacterized protein</fullName>
    </submittedName>
</protein>
<evidence type="ECO:0000313" key="2">
    <source>
        <dbReference type="Proteomes" id="UP000799754"/>
    </source>
</evidence>
<accession>A0ACB6SGX9</accession>
<dbReference type="EMBL" id="MU006701">
    <property type="protein sequence ID" value="KAF2633431.1"/>
    <property type="molecule type" value="Genomic_DNA"/>
</dbReference>
<name>A0ACB6SGX9_9PLEO</name>